<keyword evidence="1" id="KW-1133">Transmembrane helix</keyword>
<evidence type="ECO:0000256" key="1">
    <source>
        <dbReference type="SAM" id="Phobius"/>
    </source>
</evidence>
<dbReference type="OrthoDB" id="70250at2759"/>
<organism evidence="2 3">
    <name type="scientific">Hesseltinella vesiculosa</name>
    <dbReference type="NCBI Taxonomy" id="101127"/>
    <lineage>
        <taxon>Eukaryota</taxon>
        <taxon>Fungi</taxon>
        <taxon>Fungi incertae sedis</taxon>
        <taxon>Mucoromycota</taxon>
        <taxon>Mucoromycotina</taxon>
        <taxon>Mucoromycetes</taxon>
        <taxon>Mucorales</taxon>
        <taxon>Cunninghamellaceae</taxon>
        <taxon>Hesseltinella</taxon>
    </lineage>
</organism>
<proteinExistence type="predicted"/>
<name>A0A1X2GTN6_9FUNG</name>
<dbReference type="STRING" id="101127.A0A1X2GTN6"/>
<comment type="caution">
    <text evidence="2">The sequence shown here is derived from an EMBL/GenBank/DDBJ whole genome shotgun (WGS) entry which is preliminary data.</text>
</comment>
<dbReference type="AlphaFoldDB" id="A0A1X2GTN6"/>
<sequence length="658" mass="77199">MSDINLSDMTRLIDQFCTNDKDTNFKLIHHVCNDAPTILGQFVHGSECTRPPPDRPYWLTLELDDQYLPMPRSLVAHGKPTSLSSFQIILFEQPNPDRLQFLALEPLALDITVKDKHKGEEDIVAQQIDRQQQLTLQNEAAIIHNGRELLWLQQDDSTSVLKPVLAEINSSYYLEHGIGDMQREMEMRQQRSGISRRSLWEACIQGCRLVHAWVVDGMIVVPLQYLLHNAKKLVLGPWLFLAFLLFALVEMSLYLLALRIPKLNVSLKDISAAGQQIDLRFQQLYFWPRQYVKLRRRNWANTAQARAYYINFYNSMWLVANDIIIGMAIGSYLMGNCEYVSRTLHALLKTYTVDSLSSMMYWFLETPAGLKLNIELGRFLSELFLWLIHLWMECMTYMEPWTPKILYFIGCSGVFGISMVIALLSDMLAVLTMQLYCFYMVAARIFNWQLVTLYALFNLFRGKKRNMLRNRIDSCDYDLDQLLLGTCLFTLLTFLFPTVFLYYLTFALGRICVIFLQAIMETLLAFFNHFPLFAIMLRIKDPDRVPGGLQFDIFEPNTFLFKHHWFRQTWRHWTSRHSRSSRRVRFNLPNETPARPRGAYLWIRNTPIPFGAIFFQYMLLWKRLSAHYFSNYVFRCFLYGEPIKPSPKLQYSMLPDTR</sequence>
<reference evidence="2 3" key="1">
    <citation type="submission" date="2016-07" db="EMBL/GenBank/DDBJ databases">
        <title>Pervasive Adenine N6-methylation of Active Genes in Fungi.</title>
        <authorList>
            <consortium name="DOE Joint Genome Institute"/>
            <person name="Mondo S.J."/>
            <person name="Dannebaum R.O."/>
            <person name="Kuo R.C."/>
            <person name="Labutti K."/>
            <person name="Haridas S."/>
            <person name="Kuo A."/>
            <person name="Salamov A."/>
            <person name="Ahrendt S.R."/>
            <person name="Lipzen A."/>
            <person name="Sullivan W."/>
            <person name="Andreopoulos W.B."/>
            <person name="Clum A."/>
            <person name="Lindquist E."/>
            <person name="Daum C."/>
            <person name="Ramamoorthy G.K."/>
            <person name="Gryganskyi A."/>
            <person name="Culley D."/>
            <person name="Magnuson J.K."/>
            <person name="James T.Y."/>
            <person name="O'Malley M.A."/>
            <person name="Stajich J.E."/>
            <person name="Spatafora J.W."/>
            <person name="Visel A."/>
            <person name="Grigoriev I.V."/>
        </authorList>
    </citation>
    <scope>NUCLEOTIDE SEQUENCE [LARGE SCALE GENOMIC DNA]</scope>
    <source>
        <strain evidence="2 3">NRRL 3301</strain>
    </source>
</reference>
<protein>
    <submittedName>
        <fullName evidence="2">Gpi1-domain-containing protein</fullName>
    </submittedName>
</protein>
<evidence type="ECO:0000313" key="2">
    <source>
        <dbReference type="EMBL" id="ORX61329.1"/>
    </source>
</evidence>
<feature type="transmembrane region" description="Helical" evidence="1">
    <location>
        <begin position="436"/>
        <end position="460"/>
    </location>
</feature>
<keyword evidence="1" id="KW-0812">Transmembrane</keyword>
<accession>A0A1X2GTN6</accession>
<keyword evidence="3" id="KW-1185">Reference proteome</keyword>
<dbReference type="GO" id="GO:0006506">
    <property type="term" value="P:GPI anchor biosynthetic process"/>
    <property type="evidence" value="ECO:0007669"/>
    <property type="project" value="InterPro"/>
</dbReference>
<dbReference type="EMBL" id="MCGT01000003">
    <property type="protein sequence ID" value="ORX61329.1"/>
    <property type="molecule type" value="Genomic_DNA"/>
</dbReference>
<dbReference type="Pfam" id="PF05024">
    <property type="entry name" value="Gpi1"/>
    <property type="match status" value="1"/>
</dbReference>
<dbReference type="PANTHER" id="PTHR21329:SF3">
    <property type="entry name" value="PHOSPHATIDYLINOSITOL N-ACETYLGLUCOSAMINYLTRANSFERASE SUBUNIT Q"/>
    <property type="match status" value="1"/>
</dbReference>
<dbReference type="InterPro" id="IPR007720">
    <property type="entry name" value="PigQ/GPI1"/>
</dbReference>
<feature type="transmembrane region" description="Helical" evidence="1">
    <location>
        <begin position="508"/>
        <end position="530"/>
    </location>
</feature>
<dbReference type="GO" id="GO:0016020">
    <property type="term" value="C:membrane"/>
    <property type="evidence" value="ECO:0007669"/>
    <property type="project" value="InterPro"/>
</dbReference>
<feature type="transmembrane region" description="Helical" evidence="1">
    <location>
        <begin position="405"/>
        <end position="424"/>
    </location>
</feature>
<keyword evidence="1" id="KW-0472">Membrane</keyword>
<feature type="transmembrane region" description="Helical" evidence="1">
    <location>
        <begin position="481"/>
        <end position="502"/>
    </location>
</feature>
<dbReference type="PANTHER" id="PTHR21329">
    <property type="entry name" value="PHOSPHATIDYLINOSITOL N-ACETYLGLUCOSAMINYLTRANSFERASE SUBUNIT Q-RELATED"/>
    <property type="match status" value="1"/>
</dbReference>
<evidence type="ECO:0000313" key="3">
    <source>
        <dbReference type="Proteomes" id="UP000242146"/>
    </source>
</evidence>
<gene>
    <name evidence="2" type="ORF">DM01DRAFT_1331939</name>
</gene>
<dbReference type="Proteomes" id="UP000242146">
    <property type="component" value="Unassembled WGS sequence"/>
</dbReference>
<feature type="transmembrane region" description="Helical" evidence="1">
    <location>
        <begin position="239"/>
        <end position="257"/>
    </location>
</feature>
<dbReference type="GO" id="GO:0005783">
    <property type="term" value="C:endoplasmic reticulum"/>
    <property type="evidence" value="ECO:0007669"/>
    <property type="project" value="TreeGrafter"/>
</dbReference>